<dbReference type="EMBL" id="QGGO01000052">
    <property type="protein sequence ID" value="PWK16108.1"/>
    <property type="molecule type" value="Genomic_DNA"/>
</dbReference>
<gene>
    <name evidence="2" type="ORF">LV89_04923</name>
</gene>
<evidence type="ECO:0000256" key="1">
    <source>
        <dbReference type="SAM" id="Phobius"/>
    </source>
</evidence>
<keyword evidence="1" id="KW-0472">Membrane</keyword>
<reference evidence="2 3" key="1">
    <citation type="submission" date="2018-05" db="EMBL/GenBank/DDBJ databases">
        <title>Genomic Encyclopedia of Archaeal and Bacterial Type Strains, Phase II (KMG-II): from individual species to whole genera.</title>
        <authorList>
            <person name="Goeker M."/>
        </authorList>
    </citation>
    <scope>NUCLEOTIDE SEQUENCE [LARGE SCALE GENOMIC DNA]</scope>
    <source>
        <strain evidence="2 3">DSM 22214</strain>
    </source>
</reference>
<protein>
    <submittedName>
        <fullName evidence="2">Uncharacterized protein</fullName>
    </submittedName>
</protein>
<feature type="transmembrane region" description="Helical" evidence="1">
    <location>
        <begin position="111"/>
        <end position="132"/>
    </location>
</feature>
<dbReference type="AlphaFoldDB" id="A0A316DEV1"/>
<sequence>MDEYKVNIENLDRFISAFHAQTGTRLDRDLALLYFEITKDRKVVIESVNNSKNTVEAFIKNEKSFQENILKEIIVLQKGIENLSLKTDEKKTSLSSLLLRVHHRLGTSSKIIFGSLLAGFCGLIAFLTYHIYLDFESLKQHQEFSNSIEMVNGKQYQAIKLKNGSYVKKRTLYIPIK</sequence>
<comment type="caution">
    <text evidence="2">The sequence shown here is derived from an EMBL/GenBank/DDBJ whole genome shotgun (WGS) entry which is preliminary data.</text>
</comment>
<proteinExistence type="predicted"/>
<organism evidence="2 3">
    <name type="scientific">Arcicella aurantiaca</name>
    <dbReference type="NCBI Taxonomy" id="591202"/>
    <lineage>
        <taxon>Bacteria</taxon>
        <taxon>Pseudomonadati</taxon>
        <taxon>Bacteroidota</taxon>
        <taxon>Cytophagia</taxon>
        <taxon>Cytophagales</taxon>
        <taxon>Flectobacillaceae</taxon>
        <taxon>Arcicella</taxon>
    </lineage>
</organism>
<accession>A0A316DEV1</accession>
<dbReference type="Proteomes" id="UP000245489">
    <property type="component" value="Unassembled WGS sequence"/>
</dbReference>
<keyword evidence="3" id="KW-1185">Reference proteome</keyword>
<keyword evidence="1" id="KW-1133">Transmembrane helix</keyword>
<keyword evidence="1" id="KW-0812">Transmembrane</keyword>
<name>A0A316DEV1_9BACT</name>
<evidence type="ECO:0000313" key="2">
    <source>
        <dbReference type="EMBL" id="PWK16108.1"/>
    </source>
</evidence>
<evidence type="ECO:0000313" key="3">
    <source>
        <dbReference type="Proteomes" id="UP000245489"/>
    </source>
</evidence>